<dbReference type="InterPro" id="IPR036942">
    <property type="entry name" value="Beta-barrel_TonB_sf"/>
</dbReference>
<evidence type="ECO:0000259" key="14">
    <source>
        <dbReference type="Pfam" id="PF07715"/>
    </source>
</evidence>
<sequence length="696" mass="76335">MVSGGWLVSDRTSRATHAHPRVLAPILALTLMPLTDQSNAETRMSAVELAQIRVTAVKSDRDPFTIAESVSVIGREQIESEQPTRLGDLLLDLANVDIGGGPRGAGQQIVIRGLGDERILFLLDGARQNFDRAHNARVFIDPDLLKQVEVLRGPASALWGSGALGGVVALTTVDAADLLRPGQTAGARVRAGYQSADRQWLTGGSAYGLVGESLGLLADLSYRHGQDVRLGDGTTLQNSSFETLSGLGKLTWTPAPDHEVAATFQTFDEHGKVPSNPQIRGTLDDLVDRDTRQSNLSLRYAYAASDNPWVDFSALVYTNWTDIEERRVVDRRRDDTELRTTGFDLRNRSVIRGPANLLHDVVAGVDYYQDTAESRRDGQPRPSFPDAKQDVLGLYLQDEISIGKRVILVPGLRWDRYESRSSGDVAEDQNDSNLSKKLALTFMVTDWLSLVAAYNEAFRAPSLGQLFVSGVHFTCGRGCANVFVPNPDLKPETARNKEIGMRLRRAGLFQPGDEGRASLNLFRNDVSDFIEQLVIFAFRPVPGNPGLGGVSYFENVRDARLEGFEAELAYEAPRWFARAGYGLTTGKDMESGEPLGGIPANELILSAGGRLPSHGLSFGWRGRFVAAQDRVPAGVEASSSYDLHDLYLTWQPPQVKHQALRLDFGIDNLMDRDYLPYLSAIEGPGRNIKLTMVVSF</sequence>
<keyword evidence="3 10" id="KW-0813">Transport</keyword>
<dbReference type="Gene3D" id="2.170.130.10">
    <property type="entry name" value="TonB-dependent receptor, plug domain"/>
    <property type="match status" value="1"/>
</dbReference>
<dbReference type="NCBIfam" id="TIGR01785">
    <property type="entry name" value="TonB-hemin"/>
    <property type="match status" value="1"/>
</dbReference>
<feature type="short sequence motif" description="TonB C-terminal box" evidence="11">
    <location>
        <begin position="679"/>
        <end position="696"/>
    </location>
</feature>
<proteinExistence type="inferred from homology"/>
<organism evidence="15 16">
    <name type="scientific">Thiocapsa imhoffii</name>
    <dbReference type="NCBI Taxonomy" id="382777"/>
    <lineage>
        <taxon>Bacteria</taxon>
        <taxon>Pseudomonadati</taxon>
        <taxon>Pseudomonadota</taxon>
        <taxon>Gammaproteobacteria</taxon>
        <taxon>Chromatiales</taxon>
        <taxon>Chromatiaceae</taxon>
        <taxon>Thiocapsa</taxon>
    </lineage>
</organism>
<dbReference type="CDD" id="cd01347">
    <property type="entry name" value="ligand_gated_channel"/>
    <property type="match status" value="1"/>
</dbReference>
<reference evidence="15 16" key="1">
    <citation type="journal article" date="2020" name="Microorganisms">
        <title>Osmotic Adaptation and Compatible Solute Biosynthesis of Phototrophic Bacteria as Revealed from Genome Analyses.</title>
        <authorList>
            <person name="Imhoff J.F."/>
            <person name="Rahn T."/>
            <person name="Kunzel S."/>
            <person name="Keller A."/>
            <person name="Neulinger S.C."/>
        </authorList>
    </citation>
    <scope>NUCLEOTIDE SEQUENCE [LARGE SCALE GENOMIC DNA]</scope>
    <source>
        <strain evidence="15 16">DSM 21303</strain>
    </source>
</reference>
<evidence type="ECO:0000256" key="2">
    <source>
        <dbReference type="ARBA" id="ARBA00009810"/>
    </source>
</evidence>
<evidence type="ECO:0000313" key="15">
    <source>
        <dbReference type="EMBL" id="MBK1643528.1"/>
    </source>
</evidence>
<dbReference type="GO" id="GO:0009279">
    <property type="term" value="C:cell outer membrane"/>
    <property type="evidence" value="ECO:0007669"/>
    <property type="project" value="UniProtKB-SubCell"/>
</dbReference>
<evidence type="ECO:0000256" key="1">
    <source>
        <dbReference type="ARBA" id="ARBA00004571"/>
    </source>
</evidence>
<dbReference type="Pfam" id="PF07715">
    <property type="entry name" value="Plug"/>
    <property type="match status" value="1"/>
</dbReference>
<dbReference type="PANTHER" id="PTHR30069">
    <property type="entry name" value="TONB-DEPENDENT OUTER MEMBRANE RECEPTOR"/>
    <property type="match status" value="1"/>
</dbReference>
<evidence type="ECO:0000313" key="16">
    <source>
        <dbReference type="Proteomes" id="UP001138802"/>
    </source>
</evidence>
<dbReference type="AlphaFoldDB" id="A0A9X0WFC4"/>
<comment type="subcellular location">
    <subcellularLocation>
        <location evidence="1 10">Cell outer membrane</location>
        <topology evidence="1 10">Multi-pass membrane protein</topology>
    </subcellularLocation>
</comment>
<evidence type="ECO:0000256" key="11">
    <source>
        <dbReference type="PROSITE-ProRule" id="PRU10144"/>
    </source>
</evidence>
<dbReference type="PROSITE" id="PS01156">
    <property type="entry name" value="TONB_DEPENDENT_REC_2"/>
    <property type="match status" value="1"/>
</dbReference>
<protein>
    <submittedName>
        <fullName evidence="15">TonB-dependent receptor</fullName>
    </submittedName>
</protein>
<accession>A0A9X0WFC4</accession>
<dbReference type="Pfam" id="PF00593">
    <property type="entry name" value="TonB_dep_Rec_b-barrel"/>
    <property type="match status" value="1"/>
</dbReference>
<feature type="domain" description="TonB-dependent receptor plug" evidence="14">
    <location>
        <begin position="65"/>
        <end position="167"/>
    </location>
</feature>
<keyword evidence="8 10" id="KW-0472">Membrane</keyword>
<evidence type="ECO:0000256" key="7">
    <source>
        <dbReference type="ARBA" id="ARBA00023077"/>
    </source>
</evidence>
<dbReference type="NCBIfam" id="TIGR01786">
    <property type="entry name" value="TonB-hemlactrns"/>
    <property type="match status" value="1"/>
</dbReference>
<dbReference type="InterPro" id="IPR010917">
    <property type="entry name" value="TonB_rcpt_CS"/>
</dbReference>
<dbReference type="SUPFAM" id="SSF56935">
    <property type="entry name" value="Porins"/>
    <property type="match status" value="1"/>
</dbReference>
<dbReference type="GO" id="GO:0044718">
    <property type="term" value="P:siderophore transmembrane transport"/>
    <property type="evidence" value="ECO:0007669"/>
    <property type="project" value="TreeGrafter"/>
</dbReference>
<evidence type="ECO:0000256" key="4">
    <source>
        <dbReference type="ARBA" id="ARBA00022452"/>
    </source>
</evidence>
<keyword evidence="4 10" id="KW-1134">Transmembrane beta strand</keyword>
<evidence type="ECO:0000256" key="8">
    <source>
        <dbReference type="ARBA" id="ARBA00023136"/>
    </source>
</evidence>
<dbReference type="InterPro" id="IPR039426">
    <property type="entry name" value="TonB-dep_rcpt-like"/>
</dbReference>
<keyword evidence="15" id="KW-0675">Receptor</keyword>
<dbReference type="GO" id="GO:0015232">
    <property type="term" value="F:heme transmembrane transporter activity"/>
    <property type="evidence" value="ECO:0007669"/>
    <property type="project" value="InterPro"/>
</dbReference>
<dbReference type="InterPro" id="IPR011276">
    <property type="entry name" value="TonB_haem/Hb_rcpt"/>
</dbReference>
<comment type="caution">
    <text evidence="15">The sequence shown here is derived from an EMBL/GenBank/DDBJ whole genome shotgun (WGS) entry which is preliminary data.</text>
</comment>
<dbReference type="Proteomes" id="UP001138802">
    <property type="component" value="Unassembled WGS sequence"/>
</dbReference>
<evidence type="ECO:0000256" key="12">
    <source>
        <dbReference type="RuleBase" id="RU003357"/>
    </source>
</evidence>
<dbReference type="InterPro" id="IPR012910">
    <property type="entry name" value="Plug_dom"/>
</dbReference>
<dbReference type="Gene3D" id="2.40.170.20">
    <property type="entry name" value="TonB-dependent receptor, beta-barrel domain"/>
    <property type="match status" value="1"/>
</dbReference>
<evidence type="ECO:0000259" key="13">
    <source>
        <dbReference type="Pfam" id="PF00593"/>
    </source>
</evidence>
<dbReference type="InterPro" id="IPR037066">
    <property type="entry name" value="Plug_dom_sf"/>
</dbReference>
<evidence type="ECO:0000256" key="6">
    <source>
        <dbReference type="ARBA" id="ARBA00022729"/>
    </source>
</evidence>
<keyword evidence="6" id="KW-0732">Signal</keyword>
<keyword evidence="9 10" id="KW-0998">Cell outer membrane</keyword>
<evidence type="ECO:0000256" key="5">
    <source>
        <dbReference type="ARBA" id="ARBA00022692"/>
    </source>
</evidence>
<comment type="similarity">
    <text evidence="2 10 12">Belongs to the TonB-dependent receptor family.</text>
</comment>
<keyword evidence="5 10" id="KW-0812">Transmembrane</keyword>
<dbReference type="EMBL" id="NRSD01000001">
    <property type="protein sequence ID" value="MBK1643528.1"/>
    <property type="molecule type" value="Genomic_DNA"/>
</dbReference>
<keyword evidence="16" id="KW-1185">Reference proteome</keyword>
<gene>
    <name evidence="15" type="ORF">CKO25_02410</name>
</gene>
<feature type="domain" description="TonB-dependent receptor-like beta-barrel" evidence="13">
    <location>
        <begin position="239"/>
        <end position="669"/>
    </location>
</feature>
<evidence type="ECO:0000256" key="3">
    <source>
        <dbReference type="ARBA" id="ARBA00022448"/>
    </source>
</evidence>
<dbReference type="GO" id="GO:0015344">
    <property type="term" value="F:siderophore uptake transmembrane transporter activity"/>
    <property type="evidence" value="ECO:0007669"/>
    <property type="project" value="TreeGrafter"/>
</dbReference>
<dbReference type="PROSITE" id="PS52016">
    <property type="entry name" value="TONB_DEPENDENT_REC_3"/>
    <property type="match status" value="1"/>
</dbReference>
<dbReference type="PANTHER" id="PTHR30069:SF41">
    <property type="entry name" value="HEME_HEMOPEXIN UTILIZATION PROTEIN C"/>
    <property type="match status" value="1"/>
</dbReference>
<dbReference type="InterPro" id="IPR010949">
    <property type="entry name" value="TonB_Hb/transfer/lactofer_rcpt"/>
</dbReference>
<name>A0A9X0WFC4_9GAMM</name>
<evidence type="ECO:0000256" key="9">
    <source>
        <dbReference type="ARBA" id="ARBA00023237"/>
    </source>
</evidence>
<dbReference type="InterPro" id="IPR000531">
    <property type="entry name" value="Beta-barrel_TonB"/>
</dbReference>
<evidence type="ECO:0000256" key="10">
    <source>
        <dbReference type="PROSITE-ProRule" id="PRU01360"/>
    </source>
</evidence>
<keyword evidence="7 12" id="KW-0798">TonB box</keyword>